<evidence type="ECO:0000313" key="2">
    <source>
        <dbReference type="Proteomes" id="UP000274822"/>
    </source>
</evidence>
<comment type="caution">
    <text evidence="1">The sequence shown here is derived from an EMBL/GenBank/DDBJ whole genome shotgun (WGS) entry which is preliminary data.</text>
</comment>
<keyword evidence="2" id="KW-1185">Reference proteome</keyword>
<accession>A0A433Q4M9</accession>
<gene>
    <name evidence="1" type="ORF">BC938DRAFT_473083</name>
</gene>
<dbReference type="Proteomes" id="UP000274822">
    <property type="component" value="Unassembled WGS sequence"/>
</dbReference>
<dbReference type="EMBL" id="RBNJ01014945">
    <property type="protein sequence ID" value="RUS24773.1"/>
    <property type="molecule type" value="Genomic_DNA"/>
</dbReference>
<evidence type="ECO:0000313" key="1">
    <source>
        <dbReference type="EMBL" id="RUS24773.1"/>
    </source>
</evidence>
<reference evidence="1 2" key="1">
    <citation type="journal article" date="2018" name="New Phytol.">
        <title>Phylogenomics of Endogonaceae and evolution of mycorrhizas within Mucoromycota.</title>
        <authorList>
            <person name="Chang Y."/>
            <person name="Desiro A."/>
            <person name="Na H."/>
            <person name="Sandor L."/>
            <person name="Lipzen A."/>
            <person name="Clum A."/>
            <person name="Barry K."/>
            <person name="Grigoriev I.V."/>
            <person name="Martin F.M."/>
            <person name="Stajich J.E."/>
            <person name="Smith M.E."/>
            <person name="Bonito G."/>
            <person name="Spatafora J.W."/>
        </authorList>
    </citation>
    <scope>NUCLEOTIDE SEQUENCE [LARGE SCALE GENOMIC DNA]</scope>
    <source>
        <strain evidence="1 2">AD002</strain>
    </source>
</reference>
<proteinExistence type="predicted"/>
<sequence length="89" mass="9717">MVVLQRVLHHARDILAGAVEDEVVATRVVSHEFGDIVDLVVVDNPAGLCGIVLFDVCKGVLSESGCDHVGQMWWGKEQFTAAAEIIFRK</sequence>
<dbReference type="AlphaFoldDB" id="A0A433Q4M9"/>
<name>A0A433Q4M9_9FUNG</name>
<protein>
    <submittedName>
        <fullName evidence="1">Uncharacterized protein</fullName>
    </submittedName>
</protein>
<organism evidence="1 2">
    <name type="scientific">Jimgerdemannia flammicorona</name>
    <dbReference type="NCBI Taxonomy" id="994334"/>
    <lineage>
        <taxon>Eukaryota</taxon>
        <taxon>Fungi</taxon>
        <taxon>Fungi incertae sedis</taxon>
        <taxon>Mucoromycota</taxon>
        <taxon>Mucoromycotina</taxon>
        <taxon>Endogonomycetes</taxon>
        <taxon>Endogonales</taxon>
        <taxon>Endogonaceae</taxon>
        <taxon>Jimgerdemannia</taxon>
    </lineage>
</organism>